<dbReference type="KEGG" id="aplc:110984323"/>
<dbReference type="RefSeq" id="XP_022100066.1">
    <property type="nucleotide sequence ID" value="XM_022244374.1"/>
</dbReference>
<dbReference type="RefSeq" id="XP_022100067.1">
    <property type="nucleotide sequence ID" value="XM_022244375.1"/>
</dbReference>
<gene>
    <name evidence="5 6" type="primary">LOC110984323</name>
</gene>
<evidence type="ECO:0000313" key="5">
    <source>
        <dbReference type="RefSeq" id="XP_022100066.1"/>
    </source>
</evidence>
<reference evidence="5 6" key="1">
    <citation type="submission" date="2025-04" db="UniProtKB">
        <authorList>
            <consortium name="RefSeq"/>
        </authorList>
    </citation>
    <scope>IDENTIFICATION</scope>
</reference>
<dbReference type="PANTHER" id="PTHR47032:SF1">
    <property type="entry name" value="UDP-D-XYLOSE:L-FUCOSE ALPHA-1,3-D-XYLOSYLTRANSFERASE-RELATED"/>
    <property type="match status" value="1"/>
</dbReference>
<feature type="domain" description="Nucleotide-diphospho-sugar transferase" evidence="3">
    <location>
        <begin position="151"/>
        <end position="352"/>
    </location>
</feature>
<comment type="similarity">
    <text evidence="1">Belongs to the glycosyltransferase 77 family.</text>
</comment>
<dbReference type="Proteomes" id="UP000694845">
    <property type="component" value="Unplaced"/>
</dbReference>
<dbReference type="GO" id="GO:0005794">
    <property type="term" value="C:Golgi apparatus"/>
    <property type="evidence" value="ECO:0007669"/>
    <property type="project" value="TreeGrafter"/>
</dbReference>
<evidence type="ECO:0000259" key="3">
    <source>
        <dbReference type="Pfam" id="PF03407"/>
    </source>
</evidence>
<proteinExistence type="inferred from homology"/>
<dbReference type="SUPFAM" id="SSF53448">
    <property type="entry name" value="Nucleotide-diphospho-sugar transferases"/>
    <property type="match status" value="1"/>
</dbReference>
<evidence type="ECO:0000256" key="1">
    <source>
        <dbReference type="ARBA" id="ARBA00007033"/>
    </source>
</evidence>
<dbReference type="Pfam" id="PF03407">
    <property type="entry name" value="Nucleotid_trans"/>
    <property type="match status" value="1"/>
</dbReference>
<dbReference type="InterPro" id="IPR005069">
    <property type="entry name" value="Nucl-diP-sugar_transferase"/>
</dbReference>
<evidence type="ECO:0000256" key="2">
    <source>
        <dbReference type="SAM" id="MobiDB-lite"/>
    </source>
</evidence>
<dbReference type="Gene3D" id="3.90.550.10">
    <property type="entry name" value="Spore Coat Polysaccharide Biosynthesis Protein SpsA, Chain A"/>
    <property type="match status" value="1"/>
</dbReference>
<dbReference type="InterPro" id="IPR052636">
    <property type="entry name" value="UDP-D-xylose:L-fucose_XylT"/>
</dbReference>
<keyword evidence="4" id="KW-1185">Reference proteome</keyword>
<dbReference type="OrthoDB" id="1712432at2759"/>
<evidence type="ECO:0000313" key="6">
    <source>
        <dbReference type="RefSeq" id="XP_022100067.1"/>
    </source>
</evidence>
<accession>A0A8B7Z9Z0</accession>
<dbReference type="OMA" id="TWIRAME"/>
<evidence type="ECO:0000313" key="4">
    <source>
        <dbReference type="Proteomes" id="UP000694845"/>
    </source>
</evidence>
<dbReference type="GeneID" id="110984323"/>
<feature type="region of interest" description="Disordered" evidence="2">
    <location>
        <begin position="42"/>
        <end position="121"/>
    </location>
</feature>
<dbReference type="GO" id="GO:0016757">
    <property type="term" value="F:glycosyltransferase activity"/>
    <property type="evidence" value="ECO:0007669"/>
    <property type="project" value="TreeGrafter"/>
</dbReference>
<name>A0A8B7Z9Z0_ACAPL</name>
<protein>
    <submittedName>
        <fullName evidence="5 6">UDP-D-xylose:L-fucose alpha-1,3-D-xylosyltransferase 3-like</fullName>
    </submittedName>
</protein>
<dbReference type="InterPro" id="IPR029044">
    <property type="entry name" value="Nucleotide-diphossugar_trans"/>
</dbReference>
<dbReference type="AlphaFoldDB" id="A0A8B7Z9Z0"/>
<feature type="compositionally biased region" description="Basic and acidic residues" evidence="2">
    <location>
        <begin position="46"/>
        <end position="58"/>
    </location>
</feature>
<dbReference type="PANTHER" id="PTHR47032">
    <property type="entry name" value="UDP-D-XYLOSE:L-FUCOSE ALPHA-1,3-D-XYLOSYLTRANSFERASE-RELATED"/>
    <property type="match status" value="1"/>
</dbReference>
<feature type="compositionally biased region" description="Low complexity" evidence="2">
    <location>
        <begin position="102"/>
        <end position="117"/>
    </location>
</feature>
<organism evidence="4 5">
    <name type="scientific">Acanthaster planci</name>
    <name type="common">Crown-of-thorns starfish</name>
    <dbReference type="NCBI Taxonomy" id="133434"/>
    <lineage>
        <taxon>Eukaryota</taxon>
        <taxon>Metazoa</taxon>
        <taxon>Echinodermata</taxon>
        <taxon>Eleutherozoa</taxon>
        <taxon>Asterozoa</taxon>
        <taxon>Asteroidea</taxon>
        <taxon>Valvatacea</taxon>
        <taxon>Valvatida</taxon>
        <taxon>Acanthasteridae</taxon>
        <taxon>Acanthaster</taxon>
    </lineage>
</organism>
<sequence>MKLLSGKTRLSLAACAVLVVIIFSTKQVQRLHPWNPRTIATSEPLVTDRKNPRLDSMETPRLPVISSVSDGFTGPTAAHQPANGNPRVNPHQDLLDSGSSRSKSPAHAPASGSSSHSTPQRRVVLTTTNSGFLDFTENVLRSIVQTGAPANMTIVAEDEEAFRVLSETGDKMYQGLHVIKPESGELPSKGAAIDFGTNEYVNFINRRAKYVLGFIQQGFDLFFVDVDTYWFRDPFPYFEGDFDVALIRDSPKWGPYNGGCMYYRPTERTVQLLKTWIRAMETQTKHEQDQAILNQIIRKKKVPRLRIRHLLDKNFPGGRLYATRNNTCFDMSEAVVFHATWIPGHDKKMEMMKKCGMWLDK</sequence>